<accession>A0A5Q6S2M5</accession>
<evidence type="ECO:0000256" key="2">
    <source>
        <dbReference type="ARBA" id="ARBA00023002"/>
    </source>
</evidence>
<dbReference type="GO" id="GO:0016491">
    <property type="term" value="F:oxidoreductase activity"/>
    <property type="evidence" value="ECO:0007669"/>
    <property type="project" value="UniProtKB-KW"/>
</dbReference>
<dbReference type="Pfam" id="PF00106">
    <property type="entry name" value="adh_short"/>
    <property type="match status" value="1"/>
</dbReference>
<dbReference type="InterPro" id="IPR002347">
    <property type="entry name" value="SDR_fam"/>
</dbReference>
<dbReference type="PANTHER" id="PTHR43391:SF94">
    <property type="entry name" value="OXIDOREDUCTASE-RELATED"/>
    <property type="match status" value="1"/>
</dbReference>
<evidence type="ECO:0000313" key="5">
    <source>
        <dbReference type="EMBL" id="KAA1424628.1"/>
    </source>
</evidence>
<dbReference type="SUPFAM" id="SSF51735">
    <property type="entry name" value="NAD(P)-binding Rossmann-fold domains"/>
    <property type="match status" value="1"/>
</dbReference>
<dbReference type="OrthoDB" id="9775296at2"/>
<keyword evidence="2" id="KW-0560">Oxidoreductase</keyword>
<organism evidence="5 6">
    <name type="scientific">Mumia zhuanghuii</name>
    <dbReference type="NCBI Taxonomy" id="2585211"/>
    <lineage>
        <taxon>Bacteria</taxon>
        <taxon>Bacillati</taxon>
        <taxon>Actinomycetota</taxon>
        <taxon>Actinomycetes</taxon>
        <taxon>Propionibacteriales</taxon>
        <taxon>Nocardioidaceae</taxon>
        <taxon>Mumia</taxon>
    </lineage>
</organism>
<proteinExistence type="inferred from homology"/>
<protein>
    <submittedName>
        <fullName evidence="5">SDR family NAD(P)-dependent oxidoreductase</fullName>
    </submittedName>
</protein>
<feature type="domain" description="Ketoreductase" evidence="4">
    <location>
        <begin position="7"/>
        <end position="187"/>
    </location>
</feature>
<gene>
    <name evidence="5" type="ORF">FE697_001490</name>
</gene>
<comment type="caution">
    <text evidence="5">The sequence shown here is derived from an EMBL/GenBank/DDBJ whole genome shotgun (WGS) entry which is preliminary data.</text>
</comment>
<evidence type="ECO:0000313" key="6">
    <source>
        <dbReference type="Proteomes" id="UP000307768"/>
    </source>
</evidence>
<dbReference type="Proteomes" id="UP000307768">
    <property type="component" value="Unassembled WGS sequence"/>
</dbReference>
<evidence type="ECO:0000256" key="3">
    <source>
        <dbReference type="RuleBase" id="RU000363"/>
    </source>
</evidence>
<dbReference type="AlphaFoldDB" id="A0A5Q6S2M5"/>
<dbReference type="PRINTS" id="PR00080">
    <property type="entry name" value="SDRFAMILY"/>
</dbReference>
<dbReference type="RefSeq" id="WP_149767604.1">
    <property type="nucleotide sequence ID" value="NZ_VDFQ02000001.1"/>
</dbReference>
<dbReference type="InterPro" id="IPR036291">
    <property type="entry name" value="NAD(P)-bd_dom_sf"/>
</dbReference>
<dbReference type="Gene3D" id="3.40.50.720">
    <property type="entry name" value="NAD(P)-binding Rossmann-like Domain"/>
    <property type="match status" value="1"/>
</dbReference>
<name>A0A5Q6S2M5_9ACTN</name>
<dbReference type="SMART" id="SM00822">
    <property type="entry name" value="PKS_KR"/>
    <property type="match status" value="1"/>
</dbReference>
<dbReference type="InterPro" id="IPR057326">
    <property type="entry name" value="KR_dom"/>
</dbReference>
<evidence type="ECO:0000259" key="4">
    <source>
        <dbReference type="SMART" id="SM00822"/>
    </source>
</evidence>
<dbReference type="PANTHER" id="PTHR43391">
    <property type="entry name" value="RETINOL DEHYDROGENASE-RELATED"/>
    <property type="match status" value="1"/>
</dbReference>
<evidence type="ECO:0000256" key="1">
    <source>
        <dbReference type="ARBA" id="ARBA00006484"/>
    </source>
</evidence>
<dbReference type="PRINTS" id="PR00081">
    <property type="entry name" value="GDHRDH"/>
</dbReference>
<sequence length="282" mass="30277">MTVSTGDRVLVTGAASGLGLALVTRLLERGCRVLATDVHLDLPSSLAALSGNLTYRQLDVRSDDDWSTTLGWVRETWSGIDLVVNNAGVASGGRIDLTTSESWDWLTQINLLGVARGCRTFAPMLKEQRSGHVVNTASAAGLVHPPRMTEYTAVKAGVVALSESLRWELEPYGVGVSVVCPSFFRTNLADSIRSADPAAKESARRLIEGSSRSADSIAVEVLRQLDAGKHVILPDRDARVAYAAKRFAPWLYRAMMLRTARQAAAEDEASGGARRVGARVSS</sequence>
<dbReference type="EMBL" id="VDFQ02000001">
    <property type="protein sequence ID" value="KAA1424628.1"/>
    <property type="molecule type" value="Genomic_DNA"/>
</dbReference>
<dbReference type="CDD" id="cd05233">
    <property type="entry name" value="SDR_c"/>
    <property type="match status" value="1"/>
</dbReference>
<comment type="similarity">
    <text evidence="1 3">Belongs to the short-chain dehydrogenases/reductases (SDR) family.</text>
</comment>
<reference evidence="5 6" key="1">
    <citation type="submission" date="2019-09" db="EMBL/GenBank/DDBJ databases">
        <title>Mumia zhuanghuii sp. nov. isolated from the intestinal contents of plateau pika (Ochotona curzoniae) in the Qinghai-Tibet plateau of China.</title>
        <authorList>
            <person name="Tian Z."/>
        </authorList>
    </citation>
    <scope>NUCLEOTIDE SEQUENCE [LARGE SCALE GENOMIC DNA]</scope>
    <source>
        <strain evidence="6">350</strain>
    </source>
</reference>